<gene>
    <name evidence="2" type="ORF">BTO30_09215</name>
</gene>
<dbReference type="AlphaFoldDB" id="A0A1Q8Q577"/>
<dbReference type="OrthoDB" id="160199at2"/>
<keyword evidence="3" id="KW-1185">Reference proteome</keyword>
<dbReference type="Pfam" id="PF13452">
    <property type="entry name" value="FAS1_DH_region"/>
    <property type="match status" value="1"/>
</dbReference>
<evidence type="ECO:0000259" key="1">
    <source>
        <dbReference type="Pfam" id="PF13452"/>
    </source>
</evidence>
<dbReference type="Proteomes" id="UP000185568">
    <property type="component" value="Unassembled WGS sequence"/>
</dbReference>
<comment type="caution">
    <text evidence="2">The sequence shown here is derived from an EMBL/GenBank/DDBJ whole genome shotgun (WGS) entry which is preliminary data.</text>
</comment>
<dbReference type="EMBL" id="MSDU01000017">
    <property type="protein sequence ID" value="OLN22478.1"/>
    <property type="molecule type" value="Genomic_DNA"/>
</dbReference>
<evidence type="ECO:0000313" key="3">
    <source>
        <dbReference type="Proteomes" id="UP000185568"/>
    </source>
</evidence>
<protein>
    <recommendedName>
        <fullName evidence="1">FAS1-like dehydratase domain-containing protein</fullName>
    </recommendedName>
</protein>
<evidence type="ECO:0000313" key="2">
    <source>
        <dbReference type="EMBL" id="OLN22478.1"/>
    </source>
</evidence>
<dbReference type="InterPro" id="IPR039569">
    <property type="entry name" value="FAS1-like_DH_region"/>
</dbReference>
<organism evidence="2 3">
    <name type="scientific">Domibacillus antri</name>
    <dbReference type="NCBI Taxonomy" id="1714264"/>
    <lineage>
        <taxon>Bacteria</taxon>
        <taxon>Bacillati</taxon>
        <taxon>Bacillota</taxon>
        <taxon>Bacilli</taxon>
        <taxon>Bacillales</taxon>
        <taxon>Bacillaceae</taxon>
        <taxon>Domibacillus</taxon>
    </lineage>
</organism>
<proteinExistence type="predicted"/>
<dbReference type="SUPFAM" id="SSF54637">
    <property type="entry name" value="Thioesterase/thiol ester dehydrase-isomerase"/>
    <property type="match status" value="1"/>
</dbReference>
<dbReference type="Gene3D" id="3.10.129.10">
    <property type="entry name" value="Hotdog Thioesterase"/>
    <property type="match status" value="1"/>
</dbReference>
<dbReference type="STRING" id="1714264.BTO30_09215"/>
<reference evidence="2 3" key="1">
    <citation type="submission" date="2016-12" db="EMBL/GenBank/DDBJ databases">
        <title>Domibacillus antri genome sequencing.</title>
        <authorList>
            <person name="Verma A."/>
            <person name="Krishnamurthi S."/>
        </authorList>
    </citation>
    <scope>NUCLEOTIDE SEQUENCE [LARGE SCALE GENOMIC DNA]</scope>
    <source>
        <strain evidence="2 3">XD80</strain>
    </source>
</reference>
<dbReference type="CDD" id="cd03441">
    <property type="entry name" value="R_hydratase_like"/>
    <property type="match status" value="1"/>
</dbReference>
<accession>A0A1Q8Q577</accession>
<feature type="domain" description="FAS1-like dehydratase" evidence="1">
    <location>
        <begin position="34"/>
        <end position="117"/>
    </location>
</feature>
<dbReference type="RefSeq" id="WP_075398435.1">
    <property type="nucleotide sequence ID" value="NZ_MSDU01000017.1"/>
</dbReference>
<dbReference type="InterPro" id="IPR029069">
    <property type="entry name" value="HotDog_dom_sf"/>
</dbReference>
<sequence>MTNEHIELHRYTHTINEKQVEALKNVIGINDAGNLVPPTYATVIDFHGGMSFEKLTDLLAFDPSCVLHGSQQYKYISPIFTGDTIEAAVFLTGKTTKRGRTFVKLETKYNRGGECVMISRSTLIEQKGDRYV</sequence>
<name>A0A1Q8Q577_9BACI</name>